<dbReference type="AlphaFoldDB" id="A0A383C130"/>
<keyword evidence="1" id="KW-0472">Membrane</keyword>
<protein>
    <recommendedName>
        <fullName evidence="3">Major facilitator superfamily (MFS) profile domain-containing protein</fullName>
    </recommendedName>
</protein>
<accession>A0A383C130</accession>
<feature type="transmembrane region" description="Helical" evidence="1">
    <location>
        <begin position="38"/>
        <end position="55"/>
    </location>
</feature>
<reference evidence="2" key="1">
    <citation type="submission" date="2018-05" db="EMBL/GenBank/DDBJ databases">
        <authorList>
            <person name="Lanie J.A."/>
            <person name="Ng W.-L."/>
            <person name="Kazmierczak K.M."/>
            <person name="Andrzejewski T.M."/>
            <person name="Davidsen T.M."/>
            <person name="Wayne K.J."/>
            <person name="Tettelin H."/>
            <person name="Glass J.I."/>
            <person name="Rusch D."/>
            <person name="Podicherti R."/>
            <person name="Tsui H.-C.T."/>
            <person name="Winkler M.E."/>
        </authorList>
    </citation>
    <scope>NUCLEOTIDE SEQUENCE</scope>
</reference>
<evidence type="ECO:0000313" key="2">
    <source>
        <dbReference type="EMBL" id="SVE25779.1"/>
    </source>
</evidence>
<organism evidence="2">
    <name type="scientific">marine metagenome</name>
    <dbReference type="NCBI Taxonomy" id="408172"/>
    <lineage>
        <taxon>unclassified sequences</taxon>
        <taxon>metagenomes</taxon>
        <taxon>ecological metagenomes</taxon>
    </lineage>
</organism>
<name>A0A383C130_9ZZZZ</name>
<evidence type="ECO:0008006" key="3">
    <source>
        <dbReference type="Google" id="ProtNLM"/>
    </source>
</evidence>
<evidence type="ECO:0000256" key="1">
    <source>
        <dbReference type="SAM" id="Phobius"/>
    </source>
</evidence>
<gene>
    <name evidence="2" type="ORF">METZ01_LOCUS478633</name>
</gene>
<proteinExistence type="predicted"/>
<feature type="transmembrane region" description="Helical" evidence="1">
    <location>
        <begin position="12"/>
        <end position="32"/>
    </location>
</feature>
<sequence>MGIGSSYLQLQTYGGSILGSLIILVGGIGMIIAQTFKWKVIWGGIGLFGLIFIIVNSKIRKDIENTPTSYETIGKVGLAGDLIGTVIA</sequence>
<keyword evidence="1" id="KW-0812">Transmembrane</keyword>
<dbReference type="EMBL" id="UINC01204864">
    <property type="protein sequence ID" value="SVE25779.1"/>
    <property type="molecule type" value="Genomic_DNA"/>
</dbReference>
<keyword evidence="1" id="KW-1133">Transmembrane helix</keyword>